<gene>
    <name evidence="1" type="ORF">XSR1_470003</name>
</gene>
<comment type="caution">
    <text evidence="1">The sequence shown here is derived from an EMBL/GenBank/DDBJ whole genome shotgun (WGS) entry which is preliminary data.</text>
</comment>
<evidence type="ECO:0000313" key="1">
    <source>
        <dbReference type="EMBL" id="CDL84458.1"/>
    </source>
</evidence>
<protein>
    <submittedName>
        <fullName evidence="1">Uncharacterized protein</fullName>
    </submittedName>
</protein>
<proteinExistence type="predicted"/>
<dbReference type="AlphaFoldDB" id="W1J334"/>
<dbReference type="STRING" id="1427518.XSR1_470003"/>
<accession>W1J334</accession>
<dbReference type="EMBL" id="CBXF010000107">
    <property type="protein sequence ID" value="CDL84458.1"/>
    <property type="molecule type" value="Genomic_DNA"/>
</dbReference>
<keyword evidence="2" id="KW-1185">Reference proteome</keyword>
<dbReference type="Proteomes" id="UP000019202">
    <property type="component" value="Unassembled WGS sequence"/>
</dbReference>
<sequence length="70" mass="8470">MPGFFLHPSCSYTLNDLVKLPVLAESKQTGFPSYYLLIYYFKNKPSINHTKFNEYIFIHYFIYLKLYFQI</sequence>
<reference evidence="1" key="1">
    <citation type="submission" date="2013-11" db="EMBL/GenBank/DDBJ databases">
        <title>Draft genome sequence and annotation of the entomopathogenic bacteria, Xenorhabdus cabanillasi strain JM26 and Xenorhabdus szentirmai strain DSM 16338.</title>
        <authorList>
            <person name="Gualtieri M."/>
            <person name="Ogier J.C."/>
            <person name="Pages S."/>
            <person name="Givaudan A."/>
            <person name="Gaudriault S."/>
        </authorList>
    </citation>
    <scope>NUCLEOTIDE SEQUENCE [LARGE SCALE GENOMIC DNA]</scope>
    <source>
        <strain evidence="1">DSM 16338</strain>
    </source>
</reference>
<organism evidence="1 2">
    <name type="scientific">Xenorhabdus szentirmaii DSM 16338</name>
    <dbReference type="NCBI Taxonomy" id="1427518"/>
    <lineage>
        <taxon>Bacteria</taxon>
        <taxon>Pseudomonadati</taxon>
        <taxon>Pseudomonadota</taxon>
        <taxon>Gammaproteobacteria</taxon>
        <taxon>Enterobacterales</taxon>
        <taxon>Morganellaceae</taxon>
        <taxon>Xenorhabdus</taxon>
    </lineage>
</organism>
<name>W1J334_9GAMM</name>
<evidence type="ECO:0000313" key="2">
    <source>
        <dbReference type="Proteomes" id="UP000019202"/>
    </source>
</evidence>